<name>R2QR16_9ENTE</name>
<keyword evidence="5 7" id="KW-1133">Transmembrane helix</keyword>
<feature type="domain" description="ABC transmembrane type-1" evidence="8">
    <location>
        <begin position="85"/>
        <end position="281"/>
    </location>
</feature>
<sequence>MEAAPLKEKEKIRKKASSEIVFDVFIYGLAILLMLLIIYPLWFVIIASFSNPADVANGTVWLWPREWHLEGYQKLFEQNLFWRSYLNTVLYTVVGTGFALIVNIPAAYALSRKDLLGRKWLSLLFIIPMFVSGGLIPTYLTVKGVGLVDSFWVMVIPFAVSTYNIIVARTFFSNSIPDGLWEAAQIDGCSTIRYFFSMVLPLSKAILAVIGLWTAVGIWNSWFNALIYLTDEKLQPLQLILRRLLISNQMLQSQASGEMATQLRATADMMKYAAIVVSTAPIMMLYPFLQKYFNQGVMIGALKE</sequence>
<comment type="caution">
    <text evidence="9">The sequence shown here is derived from an EMBL/GenBank/DDBJ whole genome shotgun (WGS) entry which is preliminary data.</text>
</comment>
<feature type="transmembrane region" description="Helical" evidence="7">
    <location>
        <begin position="20"/>
        <end position="42"/>
    </location>
</feature>
<evidence type="ECO:0000256" key="7">
    <source>
        <dbReference type="RuleBase" id="RU363032"/>
    </source>
</evidence>
<evidence type="ECO:0000259" key="8">
    <source>
        <dbReference type="PROSITE" id="PS50928"/>
    </source>
</evidence>
<dbReference type="OrthoDB" id="9810086at2"/>
<dbReference type="Gene3D" id="1.10.3720.10">
    <property type="entry name" value="MetI-like"/>
    <property type="match status" value="1"/>
</dbReference>
<gene>
    <name evidence="9" type="ORF">UAU_00346</name>
</gene>
<dbReference type="SUPFAM" id="SSF161098">
    <property type="entry name" value="MetI-like"/>
    <property type="match status" value="1"/>
</dbReference>
<accession>R2QR16</accession>
<dbReference type="PROSITE" id="PS50928">
    <property type="entry name" value="ABC_TM1"/>
    <property type="match status" value="1"/>
</dbReference>
<feature type="transmembrane region" description="Helical" evidence="7">
    <location>
        <begin position="151"/>
        <end position="172"/>
    </location>
</feature>
<comment type="similarity">
    <text evidence="7">Belongs to the binding-protein-dependent transport system permease family.</text>
</comment>
<comment type="subcellular location">
    <subcellularLocation>
        <location evidence="1 7">Cell membrane</location>
        <topology evidence="1 7">Multi-pass membrane protein</topology>
    </subcellularLocation>
</comment>
<feature type="transmembrane region" description="Helical" evidence="7">
    <location>
        <begin position="89"/>
        <end position="108"/>
    </location>
</feature>
<dbReference type="HOGENOM" id="CLU_016047_1_0_9"/>
<dbReference type="GO" id="GO:0055085">
    <property type="term" value="P:transmembrane transport"/>
    <property type="evidence" value="ECO:0007669"/>
    <property type="project" value="InterPro"/>
</dbReference>
<evidence type="ECO:0000256" key="1">
    <source>
        <dbReference type="ARBA" id="ARBA00004651"/>
    </source>
</evidence>
<keyword evidence="10" id="KW-1185">Reference proteome</keyword>
<evidence type="ECO:0000256" key="6">
    <source>
        <dbReference type="ARBA" id="ARBA00023136"/>
    </source>
</evidence>
<feature type="transmembrane region" description="Helical" evidence="7">
    <location>
        <begin position="269"/>
        <end position="289"/>
    </location>
</feature>
<keyword evidence="3" id="KW-1003">Cell membrane</keyword>
<reference evidence="9 10" key="1">
    <citation type="submission" date="2013-02" db="EMBL/GenBank/DDBJ databases">
        <title>The Genome Sequence of Enterococcus pallens BAA-351.</title>
        <authorList>
            <consortium name="The Broad Institute Genome Sequencing Platform"/>
            <consortium name="The Broad Institute Genome Sequencing Center for Infectious Disease"/>
            <person name="Earl A.M."/>
            <person name="Gilmore M.S."/>
            <person name="Lebreton F."/>
            <person name="Walker B."/>
            <person name="Young S.K."/>
            <person name="Zeng Q."/>
            <person name="Gargeya S."/>
            <person name="Fitzgerald M."/>
            <person name="Haas B."/>
            <person name="Abouelleil A."/>
            <person name="Alvarado L."/>
            <person name="Arachchi H.M."/>
            <person name="Berlin A.M."/>
            <person name="Chapman S.B."/>
            <person name="Dewar J."/>
            <person name="Goldberg J."/>
            <person name="Griggs A."/>
            <person name="Gujja S."/>
            <person name="Hansen M."/>
            <person name="Howarth C."/>
            <person name="Imamovic A."/>
            <person name="Larimer J."/>
            <person name="McCowan C."/>
            <person name="Murphy C."/>
            <person name="Neiman D."/>
            <person name="Pearson M."/>
            <person name="Priest M."/>
            <person name="Roberts A."/>
            <person name="Saif S."/>
            <person name="Shea T."/>
            <person name="Sisk P."/>
            <person name="Sykes S."/>
            <person name="Wortman J."/>
            <person name="Nusbaum C."/>
            <person name="Birren B."/>
        </authorList>
    </citation>
    <scope>NUCLEOTIDE SEQUENCE [LARGE SCALE GENOMIC DNA]</scope>
    <source>
        <strain evidence="9 10">ATCC BAA-351</strain>
    </source>
</reference>
<keyword evidence="2 7" id="KW-0813">Transport</keyword>
<dbReference type="InterPro" id="IPR035906">
    <property type="entry name" value="MetI-like_sf"/>
</dbReference>
<dbReference type="Proteomes" id="UP000013782">
    <property type="component" value="Unassembled WGS sequence"/>
</dbReference>
<proteinExistence type="inferred from homology"/>
<dbReference type="PANTHER" id="PTHR43744:SF9">
    <property type="entry name" value="POLYGALACTURONAN_RHAMNOGALACTURONAN TRANSPORT SYSTEM PERMEASE PROTEIN YTCP"/>
    <property type="match status" value="1"/>
</dbReference>
<keyword evidence="4 7" id="KW-0812">Transmembrane</keyword>
<dbReference type="CDD" id="cd06261">
    <property type="entry name" value="TM_PBP2"/>
    <property type="match status" value="1"/>
</dbReference>
<organism evidence="9 10">
    <name type="scientific">Enterococcus pallens ATCC BAA-351</name>
    <dbReference type="NCBI Taxonomy" id="1158607"/>
    <lineage>
        <taxon>Bacteria</taxon>
        <taxon>Bacillati</taxon>
        <taxon>Bacillota</taxon>
        <taxon>Bacilli</taxon>
        <taxon>Lactobacillales</taxon>
        <taxon>Enterococcaceae</taxon>
        <taxon>Enterococcus</taxon>
    </lineage>
</organism>
<evidence type="ECO:0000256" key="2">
    <source>
        <dbReference type="ARBA" id="ARBA00022448"/>
    </source>
</evidence>
<dbReference type="AlphaFoldDB" id="R2QR16"/>
<feature type="transmembrane region" description="Helical" evidence="7">
    <location>
        <begin position="120"/>
        <end position="139"/>
    </location>
</feature>
<dbReference type="GO" id="GO:0005886">
    <property type="term" value="C:plasma membrane"/>
    <property type="evidence" value="ECO:0007669"/>
    <property type="project" value="UniProtKB-SubCell"/>
</dbReference>
<dbReference type="EMBL" id="AJAQ01000001">
    <property type="protein sequence ID" value="EOH97678.1"/>
    <property type="molecule type" value="Genomic_DNA"/>
</dbReference>
<evidence type="ECO:0000313" key="9">
    <source>
        <dbReference type="EMBL" id="EOH97678.1"/>
    </source>
</evidence>
<evidence type="ECO:0000256" key="5">
    <source>
        <dbReference type="ARBA" id="ARBA00022989"/>
    </source>
</evidence>
<evidence type="ECO:0000256" key="3">
    <source>
        <dbReference type="ARBA" id="ARBA00022475"/>
    </source>
</evidence>
<dbReference type="RefSeq" id="WP_010755411.1">
    <property type="nucleotide sequence ID" value="NZ_ASWD01000002.1"/>
</dbReference>
<feature type="transmembrane region" description="Helical" evidence="7">
    <location>
        <begin position="193"/>
        <end position="219"/>
    </location>
</feature>
<keyword evidence="6 7" id="KW-0472">Membrane</keyword>
<dbReference type="Pfam" id="PF00528">
    <property type="entry name" value="BPD_transp_1"/>
    <property type="match status" value="1"/>
</dbReference>
<dbReference type="PANTHER" id="PTHR43744">
    <property type="entry name" value="ABC TRANSPORTER PERMEASE PROTEIN MG189-RELATED-RELATED"/>
    <property type="match status" value="1"/>
</dbReference>
<evidence type="ECO:0000256" key="4">
    <source>
        <dbReference type="ARBA" id="ARBA00022692"/>
    </source>
</evidence>
<dbReference type="STRING" id="160454.RV10_GL004869"/>
<dbReference type="InterPro" id="IPR000515">
    <property type="entry name" value="MetI-like"/>
</dbReference>
<protein>
    <recommendedName>
        <fullName evidence="8">ABC transmembrane type-1 domain-containing protein</fullName>
    </recommendedName>
</protein>
<evidence type="ECO:0000313" key="10">
    <source>
        <dbReference type="Proteomes" id="UP000013782"/>
    </source>
</evidence>
<dbReference type="eggNOG" id="COG0395">
    <property type="taxonomic scope" value="Bacteria"/>
</dbReference>
<dbReference type="PATRIC" id="fig|1158607.3.peg.347"/>